<sequence>MPHCVIECPAELAQAPQIMPLMQAVHQAAVASGLFETPDIKVRVLPSAHYLVGGQPDAFVHVTTHILAGRSEQQKKQLADAVARAACAQLPQVAMITSEVRDIQREAYSNRRQAMAG</sequence>
<proteinExistence type="predicted"/>
<dbReference type="RefSeq" id="WP_043577056.1">
    <property type="nucleotide sequence ID" value="NZ_CP142381.1"/>
</dbReference>
<dbReference type="Proteomes" id="UP000711178">
    <property type="component" value="Unassembled WGS sequence"/>
</dbReference>
<dbReference type="EMBL" id="JAHDTB010000027">
    <property type="protein sequence ID" value="MBW8289963.1"/>
    <property type="molecule type" value="Genomic_DNA"/>
</dbReference>
<dbReference type="Gene3D" id="3.30.429.10">
    <property type="entry name" value="Macrophage Migration Inhibitory Factor"/>
    <property type="match status" value="1"/>
</dbReference>
<organism evidence="1 2">
    <name type="scientific">Chromobacterium subtsugae</name>
    <dbReference type="NCBI Taxonomy" id="251747"/>
    <lineage>
        <taxon>Bacteria</taxon>
        <taxon>Pseudomonadati</taxon>
        <taxon>Pseudomonadota</taxon>
        <taxon>Betaproteobacteria</taxon>
        <taxon>Neisseriales</taxon>
        <taxon>Chromobacteriaceae</taxon>
        <taxon>Chromobacterium</taxon>
    </lineage>
</organism>
<dbReference type="PANTHER" id="PTHR37950:SF1">
    <property type="entry name" value="4-HYDROXYPHENYLACETATE CATABOLISM PROTEIN"/>
    <property type="match status" value="1"/>
</dbReference>
<reference evidence="1 2" key="1">
    <citation type="submission" date="2021-05" db="EMBL/GenBank/DDBJ databases">
        <title>Draft Whole Genome Sequencing Of Biosensor Chromobacterium violaceum Strain CV026 Reveals A Regulatory RNA In Chromobacterium violaceum Phenotype Regulatory Network.</title>
        <authorList>
            <person name="Hong K.W."/>
            <person name="Chan K.G."/>
            <person name="Chang C.-Y."/>
        </authorList>
    </citation>
    <scope>NUCLEOTIDE SEQUENCE [LARGE SCALE GENOMIC DNA]</scope>
    <source>
        <strain evidence="1 2">ATCC 31532</strain>
    </source>
</reference>
<keyword evidence="2" id="KW-1185">Reference proteome</keyword>
<gene>
    <name evidence="1" type="ORF">KIF53_20190</name>
</gene>
<evidence type="ECO:0000313" key="2">
    <source>
        <dbReference type="Proteomes" id="UP000711178"/>
    </source>
</evidence>
<name>A0ABS7FKW3_9NEIS</name>
<dbReference type="InterPro" id="IPR004220">
    <property type="entry name" value="5-COMe_2-OHmuconate_Isoase"/>
</dbReference>
<dbReference type="SUPFAM" id="SSF55331">
    <property type="entry name" value="Tautomerase/MIF"/>
    <property type="match status" value="1"/>
</dbReference>
<dbReference type="GeneID" id="89684314"/>
<comment type="caution">
    <text evidence="1">The sequence shown here is derived from an EMBL/GenBank/DDBJ whole genome shotgun (WGS) entry which is preliminary data.</text>
</comment>
<protein>
    <submittedName>
        <fullName evidence="1">5-carboxymethyl-2-hydroxymuconate Delta-isomerase</fullName>
    </submittedName>
</protein>
<accession>A0ABS7FKW3</accession>
<evidence type="ECO:0000313" key="1">
    <source>
        <dbReference type="EMBL" id="MBW8289963.1"/>
    </source>
</evidence>
<dbReference type="PANTHER" id="PTHR37950">
    <property type="entry name" value="4-HYDROXYPHENYLACETATE CATABOLISM PROTEIN"/>
    <property type="match status" value="1"/>
</dbReference>
<dbReference type="Pfam" id="PF02962">
    <property type="entry name" value="CHMI"/>
    <property type="match status" value="1"/>
</dbReference>
<dbReference type="InterPro" id="IPR014347">
    <property type="entry name" value="Tautomerase/MIF_sf"/>
</dbReference>
<dbReference type="CDD" id="cd00580">
    <property type="entry name" value="CHMI"/>
    <property type="match status" value="1"/>
</dbReference>